<gene>
    <name evidence="1" type="ORF">BKA15_006679</name>
</gene>
<sequence>MVGRLWLSGGAALAVVSILARNPATGERVTGATTDATGWFGVADLRPGLWLIEADLPPDVVGKRQDAVEVTEDGVVEASLSPLLHRR</sequence>
<dbReference type="RefSeq" id="WP_179757870.1">
    <property type="nucleotide sequence ID" value="NZ_JACCBU010000001.1"/>
</dbReference>
<evidence type="ECO:0000313" key="2">
    <source>
        <dbReference type="Proteomes" id="UP000569914"/>
    </source>
</evidence>
<proteinExistence type="predicted"/>
<name>A0A7Y9IEK2_9ACTN</name>
<keyword evidence="2" id="KW-1185">Reference proteome</keyword>
<dbReference type="EMBL" id="JACCBU010000001">
    <property type="protein sequence ID" value="NYE75350.1"/>
    <property type="molecule type" value="Genomic_DNA"/>
</dbReference>
<comment type="caution">
    <text evidence="1">The sequence shown here is derived from an EMBL/GenBank/DDBJ whole genome shotgun (WGS) entry which is preliminary data.</text>
</comment>
<dbReference type="GO" id="GO:0030246">
    <property type="term" value="F:carbohydrate binding"/>
    <property type="evidence" value="ECO:0007669"/>
    <property type="project" value="InterPro"/>
</dbReference>
<dbReference type="Proteomes" id="UP000569914">
    <property type="component" value="Unassembled WGS sequence"/>
</dbReference>
<dbReference type="AlphaFoldDB" id="A0A7Y9IEK2"/>
<evidence type="ECO:0000313" key="1">
    <source>
        <dbReference type="EMBL" id="NYE75350.1"/>
    </source>
</evidence>
<protein>
    <submittedName>
        <fullName evidence="1">Putative amino acid dehydrogenase</fullName>
    </submittedName>
</protein>
<organism evidence="1 2">
    <name type="scientific">Microlunatus parietis</name>
    <dbReference type="NCBI Taxonomy" id="682979"/>
    <lineage>
        <taxon>Bacteria</taxon>
        <taxon>Bacillati</taxon>
        <taxon>Actinomycetota</taxon>
        <taxon>Actinomycetes</taxon>
        <taxon>Propionibacteriales</taxon>
        <taxon>Propionibacteriaceae</taxon>
        <taxon>Microlunatus</taxon>
    </lineage>
</organism>
<accession>A0A7Y9IEK2</accession>
<dbReference type="InterPro" id="IPR013784">
    <property type="entry name" value="Carb-bd-like_fold"/>
</dbReference>
<dbReference type="SUPFAM" id="SSF49452">
    <property type="entry name" value="Starch-binding domain-like"/>
    <property type="match status" value="1"/>
</dbReference>
<reference evidence="1 2" key="1">
    <citation type="submission" date="2020-07" db="EMBL/GenBank/DDBJ databases">
        <title>Sequencing the genomes of 1000 actinobacteria strains.</title>
        <authorList>
            <person name="Klenk H.-P."/>
        </authorList>
    </citation>
    <scope>NUCLEOTIDE SEQUENCE [LARGE SCALE GENOMIC DNA]</scope>
    <source>
        <strain evidence="1 2">DSM 22083</strain>
    </source>
</reference>